<dbReference type="EMBL" id="OX459122">
    <property type="protein sequence ID" value="CAI9107212.1"/>
    <property type="molecule type" value="Genomic_DNA"/>
</dbReference>
<dbReference type="SUPFAM" id="SSF52540">
    <property type="entry name" value="P-loop containing nucleoside triphosphate hydrolases"/>
    <property type="match status" value="1"/>
</dbReference>
<organism evidence="3 4">
    <name type="scientific">Oldenlandia corymbosa var. corymbosa</name>
    <dbReference type="NCBI Taxonomy" id="529605"/>
    <lineage>
        <taxon>Eukaryota</taxon>
        <taxon>Viridiplantae</taxon>
        <taxon>Streptophyta</taxon>
        <taxon>Embryophyta</taxon>
        <taxon>Tracheophyta</taxon>
        <taxon>Spermatophyta</taxon>
        <taxon>Magnoliopsida</taxon>
        <taxon>eudicotyledons</taxon>
        <taxon>Gunneridae</taxon>
        <taxon>Pentapetalae</taxon>
        <taxon>asterids</taxon>
        <taxon>lamiids</taxon>
        <taxon>Gentianales</taxon>
        <taxon>Rubiaceae</taxon>
        <taxon>Rubioideae</taxon>
        <taxon>Spermacoceae</taxon>
        <taxon>Hedyotis-Oldenlandia complex</taxon>
        <taxon>Oldenlandia</taxon>
    </lineage>
</organism>
<dbReference type="PANTHER" id="PTHR32472">
    <property type="entry name" value="DNA REPAIR PROTEIN RADA"/>
    <property type="match status" value="1"/>
</dbReference>
<protein>
    <submittedName>
        <fullName evidence="3">OLC1v1006521C1</fullName>
    </submittedName>
</protein>
<dbReference type="InterPro" id="IPR027417">
    <property type="entry name" value="P-loop_NTPase"/>
</dbReference>
<dbReference type="InterPro" id="IPR003593">
    <property type="entry name" value="AAA+_ATPase"/>
</dbReference>
<reference evidence="3" key="1">
    <citation type="submission" date="2023-03" db="EMBL/GenBank/DDBJ databases">
        <authorList>
            <person name="Julca I."/>
        </authorList>
    </citation>
    <scope>NUCLEOTIDE SEQUENCE</scope>
</reference>
<proteinExistence type="predicted"/>
<dbReference type="PRINTS" id="PR01874">
    <property type="entry name" value="DNAREPAIRADA"/>
</dbReference>
<keyword evidence="4" id="KW-1185">Reference proteome</keyword>
<name>A0AAV1DH72_OLDCO</name>
<evidence type="ECO:0000313" key="4">
    <source>
        <dbReference type="Proteomes" id="UP001161247"/>
    </source>
</evidence>
<dbReference type="PANTHER" id="PTHR32472:SF10">
    <property type="entry name" value="DNA REPAIR PROTEIN RADA-LIKE PROTEIN"/>
    <property type="match status" value="1"/>
</dbReference>
<feature type="region of interest" description="Disordered" evidence="1">
    <location>
        <begin position="14"/>
        <end position="39"/>
    </location>
</feature>
<dbReference type="SMART" id="SM00382">
    <property type="entry name" value="AAA"/>
    <property type="match status" value="1"/>
</dbReference>
<feature type="compositionally biased region" description="Basic and acidic residues" evidence="1">
    <location>
        <begin position="14"/>
        <end position="27"/>
    </location>
</feature>
<dbReference type="GO" id="GO:0000725">
    <property type="term" value="P:recombinational repair"/>
    <property type="evidence" value="ECO:0007669"/>
    <property type="project" value="TreeGrafter"/>
</dbReference>
<dbReference type="AlphaFoldDB" id="A0AAV1DH72"/>
<dbReference type="Proteomes" id="UP001161247">
    <property type="component" value="Chromosome 5"/>
</dbReference>
<dbReference type="PROSITE" id="PS50162">
    <property type="entry name" value="RECA_2"/>
    <property type="match status" value="1"/>
</dbReference>
<dbReference type="GO" id="GO:0003677">
    <property type="term" value="F:DNA binding"/>
    <property type="evidence" value="ECO:0007669"/>
    <property type="project" value="InterPro"/>
</dbReference>
<dbReference type="InterPro" id="IPR020588">
    <property type="entry name" value="RecA_ATP-bd"/>
</dbReference>
<dbReference type="Pfam" id="PF13481">
    <property type="entry name" value="AAA_25"/>
    <property type="match status" value="1"/>
</dbReference>
<sequence>MGVIVGMEEMRKLDDDDEKVDTRKQDCAGKTGGRGKMRGTKKVSYNKAWTWLDQNSDDKSGLVKLSDTNMPINQENRRIPLPGLFGAEVERVVGAGGIVPGSLVLVGGDPGAGKSTFLLQVASIIADGENHKEGPAPVVYVSGEESIEQIRNRAYRMNILQTADLSLYSSTEVNDMLEKVQCLSPHASVIESIQTVYMRGVAGQSRGPAQVKECTAALQRFAKKTNIPILLAGQVTKEGILAGPRELEHAVDVVLYIEGDKLYSHRVLRSVKNRFGSTDEIGVFEMSQLGFNLF</sequence>
<dbReference type="Gene3D" id="3.40.50.300">
    <property type="entry name" value="P-loop containing nucleotide triphosphate hydrolases"/>
    <property type="match status" value="1"/>
</dbReference>
<evidence type="ECO:0000313" key="3">
    <source>
        <dbReference type="EMBL" id="CAI9107212.1"/>
    </source>
</evidence>
<dbReference type="GO" id="GO:0140664">
    <property type="term" value="F:ATP-dependent DNA damage sensor activity"/>
    <property type="evidence" value="ECO:0007669"/>
    <property type="project" value="InterPro"/>
</dbReference>
<gene>
    <name evidence="3" type="ORF">OLC1_LOCUS15579</name>
</gene>
<evidence type="ECO:0000259" key="2">
    <source>
        <dbReference type="PROSITE" id="PS50162"/>
    </source>
</evidence>
<accession>A0AAV1DH72</accession>
<dbReference type="GO" id="GO:0005524">
    <property type="term" value="F:ATP binding"/>
    <property type="evidence" value="ECO:0007669"/>
    <property type="project" value="InterPro"/>
</dbReference>
<evidence type="ECO:0000256" key="1">
    <source>
        <dbReference type="SAM" id="MobiDB-lite"/>
    </source>
</evidence>
<feature type="domain" description="RecA family profile 1" evidence="2">
    <location>
        <begin position="78"/>
        <end position="235"/>
    </location>
</feature>